<dbReference type="PANTHER" id="PTHR30251">
    <property type="entry name" value="PILUS ASSEMBLY CHAPERONE"/>
    <property type="match status" value="1"/>
</dbReference>
<protein>
    <submittedName>
        <fullName evidence="3">Fimbria/pilus periplasmic chaperone</fullName>
    </submittedName>
</protein>
<evidence type="ECO:0000313" key="3">
    <source>
        <dbReference type="EMBL" id="MDT0575604.1"/>
    </source>
</evidence>
<evidence type="ECO:0000259" key="2">
    <source>
        <dbReference type="Pfam" id="PF00345"/>
    </source>
</evidence>
<evidence type="ECO:0000256" key="1">
    <source>
        <dbReference type="SAM" id="SignalP"/>
    </source>
</evidence>
<feature type="signal peptide" evidence="1">
    <location>
        <begin position="1"/>
        <end position="30"/>
    </location>
</feature>
<dbReference type="Proteomes" id="UP001259803">
    <property type="component" value="Unassembled WGS sequence"/>
</dbReference>
<dbReference type="SUPFAM" id="SSF49354">
    <property type="entry name" value="PapD-like"/>
    <property type="match status" value="1"/>
</dbReference>
<gene>
    <name evidence="3" type="ORF">RM533_05350</name>
</gene>
<dbReference type="InterPro" id="IPR013783">
    <property type="entry name" value="Ig-like_fold"/>
</dbReference>
<dbReference type="EMBL" id="JAVRHS010000003">
    <property type="protein sequence ID" value="MDT0575604.1"/>
    <property type="molecule type" value="Genomic_DNA"/>
</dbReference>
<dbReference type="RefSeq" id="WP_311340187.1">
    <property type="nucleotide sequence ID" value="NZ_JAVRHS010000003.1"/>
</dbReference>
<sequence length="260" mass="27674">MLKLMCRHGLAAALLGAVLAAGAASTPALAFDLRPIMVQLAPQGAQASQTVIVRNTHAVPIAVQASVFKRTQNPDGSDTLVPADDDFIILPPQMAVGPGASQSVRVRWIGDAAPAQELAYRLVVEQVPVNLGSRAAGADERQAQVDVRYRYEAALYIVPKGSQPDARLVAAREAVDQDGQRRLELRIANEGTRRAILDSSALVLTFAGMPPITLEGNQLGALNALNVLAGSERVVSLPWPENMPSGNVEGQLQTQYILFD</sequence>
<proteinExistence type="predicted"/>
<evidence type="ECO:0000313" key="4">
    <source>
        <dbReference type="Proteomes" id="UP001259803"/>
    </source>
</evidence>
<dbReference type="InterPro" id="IPR050643">
    <property type="entry name" value="Periplasmic_pilus_chap"/>
</dbReference>
<dbReference type="InterPro" id="IPR016147">
    <property type="entry name" value="Pili_assmbl_chaperone_N"/>
</dbReference>
<dbReference type="Pfam" id="PF00345">
    <property type="entry name" value="PapD_N"/>
    <property type="match status" value="1"/>
</dbReference>
<keyword evidence="1" id="KW-0732">Signal</keyword>
<dbReference type="Gene3D" id="2.60.40.10">
    <property type="entry name" value="Immunoglobulins"/>
    <property type="match status" value="1"/>
</dbReference>
<keyword evidence="4" id="KW-1185">Reference proteome</keyword>
<feature type="chain" id="PRO_5045450462" evidence="1">
    <location>
        <begin position="31"/>
        <end position="260"/>
    </location>
</feature>
<dbReference type="PANTHER" id="PTHR30251:SF4">
    <property type="entry name" value="SLR1668 PROTEIN"/>
    <property type="match status" value="1"/>
</dbReference>
<name>A0ABU2ZG84_9SPHN</name>
<comment type="caution">
    <text evidence="3">The sequence shown here is derived from an EMBL/GenBank/DDBJ whole genome shotgun (WGS) entry which is preliminary data.</text>
</comment>
<accession>A0ABU2ZG84</accession>
<reference evidence="3 4" key="1">
    <citation type="submission" date="2023-09" db="EMBL/GenBank/DDBJ databases">
        <authorList>
            <person name="Rey-Velasco X."/>
        </authorList>
    </citation>
    <scope>NUCLEOTIDE SEQUENCE [LARGE SCALE GENOMIC DNA]</scope>
    <source>
        <strain evidence="3 4">F390</strain>
    </source>
</reference>
<feature type="domain" description="Pili assembly chaperone N-terminal" evidence="2">
    <location>
        <begin position="43"/>
        <end position="161"/>
    </location>
</feature>
<organism evidence="3 4">
    <name type="scientific">Croceicoccus esteveae</name>
    <dbReference type="NCBI Taxonomy" id="3075597"/>
    <lineage>
        <taxon>Bacteria</taxon>
        <taxon>Pseudomonadati</taxon>
        <taxon>Pseudomonadota</taxon>
        <taxon>Alphaproteobacteria</taxon>
        <taxon>Sphingomonadales</taxon>
        <taxon>Erythrobacteraceae</taxon>
        <taxon>Croceicoccus</taxon>
    </lineage>
</organism>
<dbReference type="InterPro" id="IPR008962">
    <property type="entry name" value="PapD-like_sf"/>
</dbReference>